<keyword evidence="4" id="KW-1185">Reference proteome</keyword>
<dbReference type="Proteomes" id="UP001428817">
    <property type="component" value="Unassembled WGS sequence"/>
</dbReference>
<gene>
    <name evidence="3" type="ORF">GCM10023321_07110</name>
</gene>
<dbReference type="CDD" id="cd08891">
    <property type="entry name" value="SRPBCC_CalC"/>
    <property type="match status" value="1"/>
</dbReference>
<comment type="caution">
    <text evidence="3">The sequence shown here is derived from an EMBL/GenBank/DDBJ whole genome shotgun (WGS) entry which is preliminary data.</text>
</comment>
<proteinExistence type="inferred from homology"/>
<dbReference type="InterPro" id="IPR023393">
    <property type="entry name" value="START-like_dom_sf"/>
</dbReference>
<dbReference type="Pfam" id="PF08327">
    <property type="entry name" value="AHSA1"/>
    <property type="match status" value="1"/>
</dbReference>
<dbReference type="RefSeq" id="WP_185058939.1">
    <property type="nucleotide sequence ID" value="NZ_BAABJP010000001.1"/>
</dbReference>
<accession>A0ABP9PI85</accession>
<evidence type="ECO:0000313" key="3">
    <source>
        <dbReference type="EMBL" id="GAA5146919.1"/>
    </source>
</evidence>
<name>A0ABP9PI85_9PSEU</name>
<dbReference type="Gene3D" id="3.30.530.20">
    <property type="match status" value="1"/>
</dbReference>
<organism evidence="3 4">
    <name type="scientific">Pseudonocardia eucalypti</name>
    <dbReference type="NCBI Taxonomy" id="648755"/>
    <lineage>
        <taxon>Bacteria</taxon>
        <taxon>Bacillati</taxon>
        <taxon>Actinomycetota</taxon>
        <taxon>Actinomycetes</taxon>
        <taxon>Pseudonocardiales</taxon>
        <taxon>Pseudonocardiaceae</taxon>
        <taxon>Pseudonocardia</taxon>
    </lineage>
</organism>
<feature type="domain" description="Activator of Hsp90 ATPase homologue 1/2-like C-terminal" evidence="2">
    <location>
        <begin position="20"/>
        <end position="154"/>
    </location>
</feature>
<dbReference type="InterPro" id="IPR013538">
    <property type="entry name" value="ASHA1/2-like_C"/>
</dbReference>
<sequence>MSIQSTTEVTVRREVLVPLPPDRAFALFSTRMGEFWPKTHSIGSAPQADVLIEPRDGGRWYERGTDGSECEWGRVARWAPPGELVLLWQINADWAYQADFETEVEVSFTGQADGTLVTMRHRHLERYGDRVAAMRESLESAGGWDAILDAFAALSRE</sequence>
<dbReference type="EMBL" id="BAABJP010000001">
    <property type="protein sequence ID" value="GAA5146919.1"/>
    <property type="molecule type" value="Genomic_DNA"/>
</dbReference>
<dbReference type="SUPFAM" id="SSF55961">
    <property type="entry name" value="Bet v1-like"/>
    <property type="match status" value="1"/>
</dbReference>
<evidence type="ECO:0000259" key="2">
    <source>
        <dbReference type="Pfam" id="PF08327"/>
    </source>
</evidence>
<evidence type="ECO:0000313" key="4">
    <source>
        <dbReference type="Proteomes" id="UP001428817"/>
    </source>
</evidence>
<comment type="similarity">
    <text evidence="1">Belongs to the AHA1 family.</text>
</comment>
<protein>
    <submittedName>
        <fullName evidence="3">SRPBCC family protein</fullName>
    </submittedName>
</protein>
<evidence type="ECO:0000256" key="1">
    <source>
        <dbReference type="ARBA" id="ARBA00006817"/>
    </source>
</evidence>
<reference evidence="4" key="1">
    <citation type="journal article" date="2019" name="Int. J. Syst. Evol. Microbiol.">
        <title>The Global Catalogue of Microorganisms (GCM) 10K type strain sequencing project: providing services to taxonomists for standard genome sequencing and annotation.</title>
        <authorList>
            <consortium name="The Broad Institute Genomics Platform"/>
            <consortium name="The Broad Institute Genome Sequencing Center for Infectious Disease"/>
            <person name="Wu L."/>
            <person name="Ma J."/>
        </authorList>
    </citation>
    <scope>NUCLEOTIDE SEQUENCE [LARGE SCALE GENOMIC DNA]</scope>
    <source>
        <strain evidence="4">JCM 18303</strain>
    </source>
</reference>